<evidence type="ECO:0000256" key="4">
    <source>
        <dbReference type="ARBA" id="ARBA00023315"/>
    </source>
</evidence>
<keyword evidence="12" id="KW-1185">Reference proteome</keyword>
<evidence type="ECO:0000256" key="3">
    <source>
        <dbReference type="ARBA" id="ARBA00022979"/>
    </source>
</evidence>
<dbReference type="GO" id="GO:0045202">
    <property type="term" value="C:synapse"/>
    <property type="evidence" value="ECO:0007669"/>
    <property type="project" value="GOC"/>
</dbReference>
<reference evidence="11" key="1">
    <citation type="submission" date="2021-07" db="EMBL/GenBank/DDBJ databases">
        <authorList>
            <person name="Catto M.A."/>
            <person name="Jacobson A."/>
            <person name="Kennedy G."/>
            <person name="Labadie P."/>
            <person name="Hunt B.G."/>
            <person name="Srinivasan R."/>
        </authorList>
    </citation>
    <scope>NUCLEOTIDE SEQUENCE</scope>
    <source>
        <strain evidence="11">PL_HMW_Pooled</strain>
        <tissue evidence="11">Head</tissue>
    </source>
</reference>
<dbReference type="InterPro" id="IPR023213">
    <property type="entry name" value="CAT-like_dom_sf"/>
</dbReference>
<accession>A0AAE1HQV4</accession>
<dbReference type="GO" id="GO:0008292">
    <property type="term" value="P:acetylcholine biosynthetic process"/>
    <property type="evidence" value="ECO:0007669"/>
    <property type="project" value="TreeGrafter"/>
</dbReference>
<dbReference type="GO" id="GO:0005737">
    <property type="term" value="C:cytoplasm"/>
    <property type="evidence" value="ECO:0007669"/>
    <property type="project" value="TreeGrafter"/>
</dbReference>
<dbReference type="PANTHER" id="PTHR22589:SF14">
    <property type="entry name" value="CHOLINE O-ACETYLTRANSFERASE"/>
    <property type="match status" value="1"/>
</dbReference>
<keyword evidence="4 8" id="KW-0012">Acyltransferase</keyword>
<protein>
    <recommendedName>
        <fullName evidence="6">Choline O-acetyltransferase</fullName>
        <ecNumber evidence="5">2.3.1.6</ecNumber>
    </recommendedName>
</protein>
<evidence type="ECO:0000313" key="11">
    <source>
        <dbReference type="EMBL" id="KAK3925825.1"/>
    </source>
</evidence>
<gene>
    <name evidence="11" type="ORF">KUF71_014074</name>
</gene>
<sequence length="490" mass="53587">MFQFYVVKVRGEGGGPPVSEDALTGRLASILAEPEPEPGAPPIGLLTSQRRDKWAEAREHLIKGESHVEYPVNRTSCEAIERALLVLCLDAPITTAFNNSRAPPARGHAVQGRDETNMAHHMLHGGGSKANSGNRWFDKTIQLVISSDGVCGLCYEHSPSEGVAVIQLMEQMLKEAANPAAAALPAVPGSPPPATAPANAPPRLLGWHVDSTTRRHLEEAAKAMDSMIDDLDFYVYRFNEYGKEFIKSCKCSPDAYIQLALQLTYIRLFGKPTATYESASLRRFEQGRVDCIRSATCEAWEWAAAMLQQKQGASPIAPPPTSLDSDEKKVTFVLYDDDRKRELFKVAVKKQTDIMVQNILGDGIDLHLLGLREMAKELGEPVPELFTDETYKVANHFSLSTSQVPTVTDSFMGYGPVVPDGYGASYNPKPDSIVFCLSAFHSAETTSTAAFARALERSLLDMRDLLQAQPPPPRPSPSPTPSQGDHVDLK</sequence>
<evidence type="ECO:0000256" key="9">
    <source>
        <dbReference type="SAM" id="MobiDB-lite"/>
    </source>
</evidence>
<evidence type="ECO:0000256" key="5">
    <source>
        <dbReference type="ARBA" id="ARBA00039091"/>
    </source>
</evidence>
<dbReference type="AlphaFoldDB" id="A0AAE1HQV4"/>
<dbReference type="Gene3D" id="3.30.559.10">
    <property type="entry name" value="Chloramphenicol acetyltransferase-like domain"/>
    <property type="match status" value="1"/>
</dbReference>
<evidence type="ECO:0000259" key="10">
    <source>
        <dbReference type="Pfam" id="PF00755"/>
    </source>
</evidence>
<keyword evidence="3" id="KW-0530">Neurotransmitter biosynthesis</keyword>
<name>A0AAE1HQV4_9NEOP</name>
<dbReference type="PROSITE" id="PS00440">
    <property type="entry name" value="ACYLTRANSF_C_2"/>
    <property type="match status" value="1"/>
</dbReference>
<dbReference type="InterPro" id="IPR000542">
    <property type="entry name" value="Carn_acyl_trans"/>
</dbReference>
<feature type="compositionally biased region" description="Pro residues" evidence="9">
    <location>
        <begin position="469"/>
        <end position="480"/>
    </location>
</feature>
<dbReference type="Proteomes" id="UP001219518">
    <property type="component" value="Unassembled WGS sequence"/>
</dbReference>
<dbReference type="Gene3D" id="3.30.559.70">
    <property type="entry name" value="Choline/Carnitine o-acyltransferase, domain 2"/>
    <property type="match status" value="1"/>
</dbReference>
<dbReference type="InterPro" id="IPR042231">
    <property type="entry name" value="Cho/carn_acyl_trans_2"/>
</dbReference>
<dbReference type="EMBL" id="JAHWGI010001240">
    <property type="protein sequence ID" value="KAK3925825.1"/>
    <property type="molecule type" value="Genomic_DNA"/>
</dbReference>
<dbReference type="PANTHER" id="PTHR22589">
    <property type="entry name" value="CARNITINE O-ACYLTRANSFERASE"/>
    <property type="match status" value="1"/>
</dbReference>
<comment type="similarity">
    <text evidence="1 8">Belongs to the carnitine/choline acetyltransferase family.</text>
</comment>
<feature type="active site" description="Proton acceptor" evidence="7">
    <location>
        <position position="157"/>
    </location>
</feature>
<dbReference type="GO" id="GO:0007274">
    <property type="term" value="P:neuromuscular synaptic transmission"/>
    <property type="evidence" value="ECO:0007669"/>
    <property type="project" value="TreeGrafter"/>
</dbReference>
<dbReference type="GO" id="GO:0004102">
    <property type="term" value="F:choline O-acetyltransferase activity"/>
    <property type="evidence" value="ECO:0007669"/>
    <property type="project" value="UniProtKB-EC"/>
</dbReference>
<dbReference type="GO" id="GO:0043005">
    <property type="term" value="C:neuron projection"/>
    <property type="evidence" value="ECO:0007669"/>
    <property type="project" value="TreeGrafter"/>
</dbReference>
<evidence type="ECO:0000256" key="7">
    <source>
        <dbReference type="PIRSR" id="PIRSR600542-1"/>
    </source>
</evidence>
<evidence type="ECO:0000256" key="2">
    <source>
        <dbReference type="ARBA" id="ARBA00022679"/>
    </source>
</evidence>
<feature type="domain" description="Choline/carnitine acyltransferase" evidence="10">
    <location>
        <begin position="3"/>
        <end position="457"/>
    </location>
</feature>
<dbReference type="SUPFAM" id="SSF52777">
    <property type="entry name" value="CoA-dependent acyltransferases"/>
    <property type="match status" value="2"/>
</dbReference>
<comment type="caution">
    <text evidence="11">The sequence shown here is derived from an EMBL/GenBank/DDBJ whole genome shotgun (WGS) entry which is preliminary data.</text>
</comment>
<evidence type="ECO:0000313" key="12">
    <source>
        <dbReference type="Proteomes" id="UP001219518"/>
    </source>
</evidence>
<dbReference type="InterPro" id="IPR039551">
    <property type="entry name" value="Cho/carn_acyl_trans"/>
</dbReference>
<evidence type="ECO:0000256" key="6">
    <source>
        <dbReference type="ARBA" id="ARBA00040495"/>
    </source>
</evidence>
<reference evidence="11" key="2">
    <citation type="journal article" date="2023" name="BMC Genomics">
        <title>Pest status, molecular evolution, and epigenetic factors derived from the genome assembly of Frankliniella fusca, a thysanopteran phytovirus vector.</title>
        <authorList>
            <person name="Catto M.A."/>
            <person name="Labadie P.E."/>
            <person name="Jacobson A.L."/>
            <person name="Kennedy G.G."/>
            <person name="Srinivasan R."/>
            <person name="Hunt B.G."/>
        </authorList>
    </citation>
    <scope>NUCLEOTIDE SEQUENCE</scope>
    <source>
        <strain evidence="11">PL_HMW_Pooled</strain>
    </source>
</reference>
<organism evidence="11 12">
    <name type="scientific">Frankliniella fusca</name>
    <dbReference type="NCBI Taxonomy" id="407009"/>
    <lineage>
        <taxon>Eukaryota</taxon>
        <taxon>Metazoa</taxon>
        <taxon>Ecdysozoa</taxon>
        <taxon>Arthropoda</taxon>
        <taxon>Hexapoda</taxon>
        <taxon>Insecta</taxon>
        <taxon>Pterygota</taxon>
        <taxon>Neoptera</taxon>
        <taxon>Paraneoptera</taxon>
        <taxon>Thysanoptera</taxon>
        <taxon>Terebrantia</taxon>
        <taxon>Thripoidea</taxon>
        <taxon>Thripidae</taxon>
        <taxon>Frankliniella</taxon>
    </lineage>
</organism>
<evidence type="ECO:0000256" key="1">
    <source>
        <dbReference type="ARBA" id="ARBA00005232"/>
    </source>
</evidence>
<feature type="region of interest" description="Disordered" evidence="9">
    <location>
        <begin position="466"/>
        <end position="490"/>
    </location>
</feature>
<keyword evidence="2 8" id="KW-0808">Transferase</keyword>
<dbReference type="Pfam" id="PF00755">
    <property type="entry name" value="Carn_acyltransf"/>
    <property type="match status" value="1"/>
</dbReference>
<proteinExistence type="inferred from homology"/>
<dbReference type="EC" id="2.3.1.6" evidence="5"/>
<evidence type="ECO:0000256" key="8">
    <source>
        <dbReference type="RuleBase" id="RU003801"/>
    </source>
</evidence>